<evidence type="ECO:0000256" key="1">
    <source>
        <dbReference type="ARBA" id="ARBA00022448"/>
    </source>
</evidence>
<name>A0A3E0GUG9_9PSEU</name>
<evidence type="ECO:0000256" key="2">
    <source>
        <dbReference type="ARBA" id="ARBA00022741"/>
    </source>
</evidence>
<proteinExistence type="predicted"/>
<dbReference type="PANTHER" id="PTHR42788:SF13">
    <property type="entry name" value="ALIPHATIC SULFONATES IMPORT ATP-BINDING PROTEIN SSUB"/>
    <property type="match status" value="1"/>
</dbReference>
<keyword evidence="6" id="KW-1185">Reference proteome</keyword>
<dbReference type="InterPro" id="IPR050166">
    <property type="entry name" value="ABC_transporter_ATP-bind"/>
</dbReference>
<feature type="domain" description="ABC transporter" evidence="4">
    <location>
        <begin position="8"/>
        <end position="236"/>
    </location>
</feature>
<dbReference type="InterPro" id="IPR003593">
    <property type="entry name" value="AAA+_ATPase"/>
</dbReference>
<evidence type="ECO:0000313" key="5">
    <source>
        <dbReference type="EMBL" id="REH28582.1"/>
    </source>
</evidence>
<keyword evidence="2" id="KW-0547">Nucleotide-binding</keyword>
<evidence type="ECO:0000259" key="4">
    <source>
        <dbReference type="PROSITE" id="PS50893"/>
    </source>
</evidence>
<keyword evidence="3 5" id="KW-0067">ATP-binding</keyword>
<reference evidence="5 6" key="1">
    <citation type="submission" date="2018-08" db="EMBL/GenBank/DDBJ databases">
        <title>Genomic Encyclopedia of Archaeal and Bacterial Type Strains, Phase II (KMG-II): from individual species to whole genera.</title>
        <authorList>
            <person name="Goeker M."/>
        </authorList>
    </citation>
    <scope>NUCLEOTIDE SEQUENCE [LARGE SCALE GENOMIC DNA]</scope>
    <source>
        <strain evidence="5 6">DSM 45791</strain>
    </source>
</reference>
<gene>
    <name evidence="5" type="ORF">BCF44_12624</name>
</gene>
<dbReference type="InterPro" id="IPR003439">
    <property type="entry name" value="ABC_transporter-like_ATP-bd"/>
</dbReference>
<dbReference type="GO" id="GO:0005524">
    <property type="term" value="F:ATP binding"/>
    <property type="evidence" value="ECO:0007669"/>
    <property type="project" value="UniProtKB-KW"/>
</dbReference>
<dbReference type="PANTHER" id="PTHR42788">
    <property type="entry name" value="TAURINE IMPORT ATP-BINDING PROTEIN-RELATED"/>
    <property type="match status" value="1"/>
</dbReference>
<dbReference type="GO" id="GO:0016887">
    <property type="term" value="F:ATP hydrolysis activity"/>
    <property type="evidence" value="ECO:0007669"/>
    <property type="project" value="InterPro"/>
</dbReference>
<comment type="caution">
    <text evidence="5">The sequence shown here is derived from an EMBL/GenBank/DDBJ whole genome shotgun (WGS) entry which is preliminary data.</text>
</comment>
<protein>
    <submittedName>
        <fullName evidence="5">NitT/TauT family transport system ATP-binding protein</fullName>
    </submittedName>
</protein>
<dbReference type="Proteomes" id="UP000256269">
    <property type="component" value="Unassembled WGS sequence"/>
</dbReference>
<organism evidence="5 6">
    <name type="scientific">Kutzneria buriramensis</name>
    <dbReference type="NCBI Taxonomy" id="1045776"/>
    <lineage>
        <taxon>Bacteria</taxon>
        <taxon>Bacillati</taxon>
        <taxon>Actinomycetota</taxon>
        <taxon>Actinomycetes</taxon>
        <taxon>Pseudonocardiales</taxon>
        <taxon>Pseudonocardiaceae</taxon>
        <taxon>Kutzneria</taxon>
    </lineage>
</organism>
<sequence>MDGVRDAIALESVTVTFGGGYTAVADITFAVPAGSFVSVVGPTGCGKSTVLNCVAGLCAPTTGQVLVADRPLRGLNRAAGYLFQQDTLLPWKSVQDNIALGLQINGVGQKERARLSTEWAARVGLEGFTNSYPHELSGGMRKRTALAQVWITEPDILLMDEPFGALDVQTRQIMHSELLRLWTGSGKTVLFVTHDLDEAVTLSDEVIVLSAGPASHVLGRYPVGLPRPRDPIDTRMSTEYGEIYQSIWSALRAEVLRGYA</sequence>
<evidence type="ECO:0000256" key="3">
    <source>
        <dbReference type="ARBA" id="ARBA00022840"/>
    </source>
</evidence>
<dbReference type="SUPFAM" id="SSF52540">
    <property type="entry name" value="P-loop containing nucleoside triphosphate hydrolases"/>
    <property type="match status" value="1"/>
</dbReference>
<dbReference type="Pfam" id="PF00005">
    <property type="entry name" value="ABC_tran"/>
    <property type="match status" value="1"/>
</dbReference>
<dbReference type="InterPro" id="IPR027417">
    <property type="entry name" value="P-loop_NTPase"/>
</dbReference>
<keyword evidence="1" id="KW-0813">Transport</keyword>
<dbReference type="EMBL" id="QUNO01000026">
    <property type="protein sequence ID" value="REH28582.1"/>
    <property type="molecule type" value="Genomic_DNA"/>
</dbReference>
<dbReference type="SMART" id="SM00382">
    <property type="entry name" value="AAA"/>
    <property type="match status" value="1"/>
</dbReference>
<dbReference type="PROSITE" id="PS50893">
    <property type="entry name" value="ABC_TRANSPORTER_2"/>
    <property type="match status" value="1"/>
</dbReference>
<dbReference type="AlphaFoldDB" id="A0A3E0GUG9"/>
<dbReference type="CDD" id="cd03293">
    <property type="entry name" value="ABC_NrtD_SsuB_transporters"/>
    <property type="match status" value="1"/>
</dbReference>
<evidence type="ECO:0000313" key="6">
    <source>
        <dbReference type="Proteomes" id="UP000256269"/>
    </source>
</evidence>
<dbReference type="Gene3D" id="3.40.50.300">
    <property type="entry name" value="P-loop containing nucleotide triphosphate hydrolases"/>
    <property type="match status" value="1"/>
</dbReference>
<accession>A0A3E0GUG9</accession>